<feature type="domain" description="G" evidence="3">
    <location>
        <begin position="1"/>
        <end position="56"/>
    </location>
</feature>
<dbReference type="Proteomes" id="UP001152087">
    <property type="component" value="Unassembled WGS sequence"/>
</dbReference>
<keyword evidence="2" id="KW-0472">Membrane</keyword>
<dbReference type="EMBL" id="JAOQAV010000024">
    <property type="protein sequence ID" value="KAJ4185164.1"/>
    <property type="molecule type" value="Genomic_DNA"/>
</dbReference>
<gene>
    <name evidence="4" type="ORF">NW755_008607</name>
</gene>
<feature type="transmembrane region" description="Helical" evidence="2">
    <location>
        <begin position="376"/>
        <end position="398"/>
    </location>
</feature>
<evidence type="ECO:0000256" key="2">
    <source>
        <dbReference type="SAM" id="Phobius"/>
    </source>
</evidence>
<evidence type="ECO:0000313" key="5">
    <source>
        <dbReference type="Proteomes" id="UP001152087"/>
    </source>
</evidence>
<dbReference type="Gene3D" id="3.40.50.300">
    <property type="entry name" value="P-loop containing nucleotide triphosphate hydrolases"/>
    <property type="match status" value="1"/>
</dbReference>
<protein>
    <recommendedName>
        <fullName evidence="3">G domain-containing protein</fullName>
    </recommendedName>
</protein>
<keyword evidence="2" id="KW-0812">Transmembrane</keyword>
<keyword evidence="1" id="KW-0175">Coiled coil</keyword>
<dbReference type="Pfam" id="PF01926">
    <property type="entry name" value="MMR_HSR1"/>
    <property type="match status" value="1"/>
</dbReference>
<evidence type="ECO:0000256" key="1">
    <source>
        <dbReference type="SAM" id="Coils"/>
    </source>
</evidence>
<feature type="coiled-coil region" evidence="1">
    <location>
        <begin position="280"/>
        <end position="333"/>
    </location>
</feature>
<evidence type="ECO:0000259" key="3">
    <source>
        <dbReference type="Pfam" id="PF01926"/>
    </source>
</evidence>
<accession>A0A9W8UY76</accession>
<dbReference type="InterPro" id="IPR006073">
    <property type="entry name" value="GTP-bd"/>
</dbReference>
<dbReference type="SUPFAM" id="SSF52540">
    <property type="entry name" value="P-loop containing nucleoside triphosphate hydrolases"/>
    <property type="match status" value="1"/>
</dbReference>
<comment type="caution">
    <text evidence="4">The sequence shown here is derived from an EMBL/GenBank/DDBJ whole genome shotgun (WGS) entry which is preliminary data.</text>
</comment>
<dbReference type="OrthoDB" id="8954335at2759"/>
<proteinExistence type="predicted"/>
<reference evidence="4" key="1">
    <citation type="submission" date="2022-09" db="EMBL/GenBank/DDBJ databases">
        <title>Fusarium specimens isolated from Avocado Roots.</title>
        <authorList>
            <person name="Stajich J."/>
            <person name="Roper C."/>
            <person name="Heimlech-Rivalta G."/>
        </authorList>
    </citation>
    <scope>NUCLEOTIDE SEQUENCE</scope>
    <source>
        <strain evidence="4">A02</strain>
    </source>
</reference>
<keyword evidence="2" id="KW-1133">Transmembrane helix</keyword>
<evidence type="ECO:0000313" key="4">
    <source>
        <dbReference type="EMBL" id="KAJ4185164.1"/>
    </source>
</evidence>
<organism evidence="4 5">
    <name type="scientific">Fusarium falciforme</name>
    <dbReference type="NCBI Taxonomy" id="195108"/>
    <lineage>
        <taxon>Eukaryota</taxon>
        <taxon>Fungi</taxon>
        <taxon>Dikarya</taxon>
        <taxon>Ascomycota</taxon>
        <taxon>Pezizomycotina</taxon>
        <taxon>Sordariomycetes</taxon>
        <taxon>Hypocreomycetidae</taxon>
        <taxon>Hypocreales</taxon>
        <taxon>Nectriaceae</taxon>
        <taxon>Fusarium</taxon>
        <taxon>Fusarium solani species complex</taxon>
    </lineage>
</organism>
<name>A0A9W8UY76_9HYPO</name>
<feature type="coiled-coil region" evidence="1">
    <location>
        <begin position="212"/>
        <end position="246"/>
    </location>
</feature>
<dbReference type="InterPro" id="IPR027417">
    <property type="entry name" value="P-loop_NTPase"/>
</dbReference>
<sequence>MGVTGSGKSTFIKTATGIQDIAIGEDMLSCTSRVVPYRFKLDGHEVVLIDTPGFNDSLRSESEILKNIANWLDYSFRNPPRIKLSGIIYMQAITDRKMYGSSLRNLKMFKELCGENPLRNVVFTTSGWGAVRLTGGYHKAVAHERQLCEAPEFWKNLIKRNARVARFEDSPESAIAIIRTLMGQKPLTLQIQAELVEQNRNLVDTRAGNVVDEELKALEEKYKDQLAQVQREMREAIEAKDVEIQESLEVSRAEIMKLRDSARRAHDDLHYKSRNDARAAQSLRVELREMRSNMERMRDSQDKRYEETLDRQKQEYEDAAMRLKAERIEQQMQFQGVVDQLRANQSRIREEERTFLEARIAELESRKIGKGSTTELLTALAGTLGNVAMIALGFPSLFGAESFSDMF</sequence>
<dbReference type="AlphaFoldDB" id="A0A9W8UY76"/>
<keyword evidence="5" id="KW-1185">Reference proteome</keyword>
<dbReference type="GO" id="GO:0005525">
    <property type="term" value="F:GTP binding"/>
    <property type="evidence" value="ECO:0007669"/>
    <property type="project" value="InterPro"/>
</dbReference>